<reference evidence="1 2" key="1">
    <citation type="journal article" date="2016" name="Genome Announc.">
        <title>First Complete Genome Sequence of a Subdivision 6 Acidobacterium Strain.</title>
        <authorList>
            <person name="Huang S."/>
            <person name="Vieira S."/>
            <person name="Bunk B."/>
            <person name="Riedel T."/>
            <person name="Sproer C."/>
            <person name="Overmann J."/>
        </authorList>
    </citation>
    <scope>NUCLEOTIDE SEQUENCE [LARGE SCALE GENOMIC DNA]</scope>
    <source>
        <strain evidence="2">DSM 100886 HEG_-6_39</strain>
    </source>
</reference>
<dbReference type="Proteomes" id="UP000076079">
    <property type="component" value="Chromosome"/>
</dbReference>
<accession>A0A143PHP5</accession>
<evidence type="ECO:0000313" key="2">
    <source>
        <dbReference type="Proteomes" id="UP000076079"/>
    </source>
</evidence>
<sequence>MPDFAALGPVINADTLDFRALGYTYDSIAIVGLGLDRTGSMLAMTPDPMISSDPDVTKWAAATRGVSTFLQDCETVHESGVTYVVAGVKTFRRMGIANDFVNVLPAPGYGLVKAGGTHSQAAFDGAVAGMSPGGSTPLADALADVHSTLVAAPFGNLPADERRYLAMLTDGIRTSGALMSSIPDGSFADTVVFGMGFGTGADVDYATIASMAAKGAVTLATTISYRSRGIGAMVMPVLGELPVPVQAGPPRGARYSRLLLAPKARVAVRNVHTKAAHALDDRPAGTQRDDQPACHVLVNIYARTLLRLALLPKATVTRRGTAIELAVQG</sequence>
<name>A0A143PHP5_LUTPR</name>
<evidence type="ECO:0000313" key="1">
    <source>
        <dbReference type="EMBL" id="AMY07773.1"/>
    </source>
</evidence>
<organism evidence="1 2">
    <name type="scientific">Luteitalea pratensis</name>
    <dbReference type="NCBI Taxonomy" id="1855912"/>
    <lineage>
        <taxon>Bacteria</taxon>
        <taxon>Pseudomonadati</taxon>
        <taxon>Acidobacteriota</taxon>
        <taxon>Vicinamibacteria</taxon>
        <taxon>Vicinamibacterales</taxon>
        <taxon>Vicinamibacteraceae</taxon>
        <taxon>Luteitalea</taxon>
    </lineage>
</organism>
<dbReference type="SUPFAM" id="SSF53300">
    <property type="entry name" value="vWA-like"/>
    <property type="match status" value="1"/>
</dbReference>
<dbReference type="InterPro" id="IPR036465">
    <property type="entry name" value="vWFA_dom_sf"/>
</dbReference>
<dbReference type="AlphaFoldDB" id="A0A143PHP5"/>
<gene>
    <name evidence="1" type="ORF">LuPra_00954</name>
</gene>
<dbReference type="OrthoDB" id="2874181at2"/>
<protein>
    <submittedName>
        <fullName evidence="1">Uncharacterized protein</fullName>
    </submittedName>
</protein>
<reference evidence="2" key="2">
    <citation type="submission" date="2016-04" db="EMBL/GenBank/DDBJ databases">
        <title>First Complete Genome Sequence of a Subdivision 6 Acidobacterium.</title>
        <authorList>
            <person name="Huang S."/>
            <person name="Vieira S."/>
            <person name="Bunk B."/>
            <person name="Riedel T."/>
            <person name="Sproeer C."/>
            <person name="Overmann J."/>
        </authorList>
    </citation>
    <scope>NUCLEOTIDE SEQUENCE [LARGE SCALE GENOMIC DNA]</scope>
    <source>
        <strain evidence="2">DSM 100886 HEG_-6_39</strain>
    </source>
</reference>
<proteinExistence type="predicted"/>
<dbReference type="STRING" id="1855912.LuPra_00954"/>
<dbReference type="EMBL" id="CP015136">
    <property type="protein sequence ID" value="AMY07773.1"/>
    <property type="molecule type" value="Genomic_DNA"/>
</dbReference>
<keyword evidence="2" id="KW-1185">Reference proteome</keyword>
<dbReference type="RefSeq" id="WP_110169683.1">
    <property type="nucleotide sequence ID" value="NZ_CP015136.1"/>
</dbReference>
<dbReference type="KEGG" id="abac:LuPra_00954"/>
<dbReference type="Gene3D" id="3.40.50.410">
    <property type="entry name" value="von Willebrand factor, type A domain"/>
    <property type="match status" value="1"/>
</dbReference>